<dbReference type="Proteomes" id="UP000305948">
    <property type="component" value="Unassembled WGS sequence"/>
</dbReference>
<evidence type="ECO:0000256" key="5">
    <source>
        <dbReference type="SAM" id="MobiDB-lite"/>
    </source>
</evidence>
<dbReference type="SUPFAM" id="SSF56112">
    <property type="entry name" value="Protein kinase-like (PK-like)"/>
    <property type="match status" value="1"/>
</dbReference>
<dbReference type="PROSITE" id="PS00108">
    <property type="entry name" value="PROTEIN_KINASE_ST"/>
    <property type="match status" value="1"/>
</dbReference>
<keyword evidence="7" id="KW-0418">Kinase</keyword>
<dbReference type="GO" id="GO:0005524">
    <property type="term" value="F:ATP binding"/>
    <property type="evidence" value="ECO:0007669"/>
    <property type="project" value="UniProtKB-UniRule"/>
</dbReference>
<keyword evidence="4" id="KW-0723">Serine/threonine-protein kinase</keyword>
<keyword evidence="1 3" id="KW-0547">Nucleotide-binding</keyword>
<dbReference type="PANTHER" id="PTHR24348">
    <property type="entry name" value="SERINE/THREONINE-PROTEIN KINASE UNC-51-RELATED"/>
    <property type="match status" value="1"/>
</dbReference>
<dbReference type="SMART" id="SM00220">
    <property type="entry name" value="S_TKc"/>
    <property type="match status" value="1"/>
</dbReference>
<feature type="compositionally biased region" description="Basic and acidic residues" evidence="5">
    <location>
        <begin position="339"/>
        <end position="351"/>
    </location>
</feature>
<evidence type="ECO:0000313" key="8">
    <source>
        <dbReference type="Proteomes" id="UP000305948"/>
    </source>
</evidence>
<keyword evidence="2 3" id="KW-0067">ATP-binding</keyword>
<dbReference type="GO" id="GO:0005737">
    <property type="term" value="C:cytoplasm"/>
    <property type="evidence" value="ECO:0007669"/>
    <property type="project" value="TreeGrafter"/>
</dbReference>
<keyword evidence="7" id="KW-0808">Transferase</keyword>
<feature type="region of interest" description="Disordered" evidence="5">
    <location>
        <begin position="445"/>
        <end position="465"/>
    </location>
</feature>
<reference evidence="7 8" key="1">
    <citation type="journal article" date="2019" name="Nat. Ecol. Evol.">
        <title>Megaphylogeny resolves global patterns of mushroom evolution.</title>
        <authorList>
            <person name="Varga T."/>
            <person name="Krizsan K."/>
            <person name="Foldi C."/>
            <person name="Dima B."/>
            <person name="Sanchez-Garcia M."/>
            <person name="Sanchez-Ramirez S."/>
            <person name="Szollosi G.J."/>
            <person name="Szarkandi J.G."/>
            <person name="Papp V."/>
            <person name="Albert L."/>
            <person name="Andreopoulos W."/>
            <person name="Angelini C."/>
            <person name="Antonin V."/>
            <person name="Barry K.W."/>
            <person name="Bougher N.L."/>
            <person name="Buchanan P."/>
            <person name="Buyck B."/>
            <person name="Bense V."/>
            <person name="Catcheside P."/>
            <person name="Chovatia M."/>
            <person name="Cooper J."/>
            <person name="Damon W."/>
            <person name="Desjardin D."/>
            <person name="Finy P."/>
            <person name="Geml J."/>
            <person name="Haridas S."/>
            <person name="Hughes K."/>
            <person name="Justo A."/>
            <person name="Karasinski D."/>
            <person name="Kautmanova I."/>
            <person name="Kiss B."/>
            <person name="Kocsube S."/>
            <person name="Kotiranta H."/>
            <person name="LaButti K.M."/>
            <person name="Lechner B.E."/>
            <person name="Liimatainen K."/>
            <person name="Lipzen A."/>
            <person name="Lukacs Z."/>
            <person name="Mihaltcheva S."/>
            <person name="Morgado L.N."/>
            <person name="Niskanen T."/>
            <person name="Noordeloos M.E."/>
            <person name="Ohm R.A."/>
            <person name="Ortiz-Santana B."/>
            <person name="Ovrebo C."/>
            <person name="Racz N."/>
            <person name="Riley R."/>
            <person name="Savchenko A."/>
            <person name="Shiryaev A."/>
            <person name="Soop K."/>
            <person name="Spirin V."/>
            <person name="Szebenyi C."/>
            <person name="Tomsovsky M."/>
            <person name="Tulloss R.E."/>
            <person name="Uehling J."/>
            <person name="Grigoriev I.V."/>
            <person name="Vagvolgyi C."/>
            <person name="Papp T."/>
            <person name="Martin F.M."/>
            <person name="Miettinen O."/>
            <person name="Hibbett D.S."/>
            <person name="Nagy L.G."/>
        </authorList>
    </citation>
    <scope>NUCLEOTIDE SEQUENCE [LARGE SCALE GENOMIC DNA]</scope>
    <source>
        <strain evidence="7 8">OMC1185</strain>
    </source>
</reference>
<feature type="region of interest" description="Disordered" evidence="5">
    <location>
        <begin position="329"/>
        <end position="355"/>
    </location>
</feature>
<dbReference type="PROSITE" id="PS50011">
    <property type="entry name" value="PROTEIN_KINASE_DOM"/>
    <property type="match status" value="1"/>
</dbReference>
<dbReference type="STRING" id="5364.A0A5C3NGC3"/>
<feature type="region of interest" description="Disordered" evidence="5">
    <location>
        <begin position="371"/>
        <end position="402"/>
    </location>
</feature>
<dbReference type="EMBL" id="ML213504">
    <property type="protein sequence ID" value="TFK55977.1"/>
    <property type="molecule type" value="Genomic_DNA"/>
</dbReference>
<dbReference type="OrthoDB" id="541276at2759"/>
<protein>
    <submittedName>
        <fullName evidence="7">Kinase-like protein</fullName>
    </submittedName>
</protein>
<dbReference type="InterPro" id="IPR011009">
    <property type="entry name" value="Kinase-like_dom_sf"/>
</dbReference>
<organism evidence="7 8">
    <name type="scientific">Heliocybe sulcata</name>
    <dbReference type="NCBI Taxonomy" id="5364"/>
    <lineage>
        <taxon>Eukaryota</taxon>
        <taxon>Fungi</taxon>
        <taxon>Dikarya</taxon>
        <taxon>Basidiomycota</taxon>
        <taxon>Agaricomycotina</taxon>
        <taxon>Agaricomycetes</taxon>
        <taxon>Gloeophyllales</taxon>
        <taxon>Gloeophyllaceae</taxon>
        <taxon>Heliocybe</taxon>
    </lineage>
</organism>
<dbReference type="GO" id="GO:0010506">
    <property type="term" value="P:regulation of autophagy"/>
    <property type="evidence" value="ECO:0007669"/>
    <property type="project" value="InterPro"/>
</dbReference>
<evidence type="ECO:0000256" key="1">
    <source>
        <dbReference type="ARBA" id="ARBA00022741"/>
    </source>
</evidence>
<comment type="similarity">
    <text evidence="4">Belongs to the protein kinase superfamily.</text>
</comment>
<proteinExistence type="inferred from homology"/>
<dbReference type="AlphaFoldDB" id="A0A5C3NGC3"/>
<feature type="binding site" evidence="3">
    <location>
        <position position="53"/>
    </location>
    <ligand>
        <name>ATP</name>
        <dbReference type="ChEBI" id="CHEBI:30616"/>
    </ligand>
</feature>
<dbReference type="InterPro" id="IPR008271">
    <property type="entry name" value="Ser/Thr_kinase_AS"/>
</dbReference>
<keyword evidence="8" id="KW-1185">Reference proteome</keyword>
<dbReference type="Gene3D" id="1.10.510.10">
    <property type="entry name" value="Transferase(Phosphotransferase) domain 1"/>
    <property type="match status" value="1"/>
</dbReference>
<name>A0A5C3NGC3_9AGAM</name>
<accession>A0A5C3NGC3</accession>
<dbReference type="InterPro" id="IPR000719">
    <property type="entry name" value="Prot_kinase_dom"/>
</dbReference>
<gene>
    <name evidence="7" type="ORF">OE88DRAFT_1652527</name>
</gene>
<dbReference type="InterPro" id="IPR017441">
    <property type="entry name" value="Protein_kinase_ATP_BS"/>
</dbReference>
<evidence type="ECO:0000259" key="6">
    <source>
        <dbReference type="PROSITE" id="PS50011"/>
    </source>
</evidence>
<dbReference type="PROSITE" id="PS00107">
    <property type="entry name" value="PROTEIN_KINASE_ATP"/>
    <property type="match status" value="1"/>
</dbReference>
<dbReference type="GO" id="GO:0004674">
    <property type="term" value="F:protein serine/threonine kinase activity"/>
    <property type="evidence" value="ECO:0007669"/>
    <property type="project" value="UniProtKB-KW"/>
</dbReference>
<evidence type="ECO:0000256" key="3">
    <source>
        <dbReference type="PROSITE-ProRule" id="PRU10141"/>
    </source>
</evidence>
<sequence>MVNISSSIPDFTGKVIDNGRLKLQEVLGTGAYGVVYKALDTNSAGRPRHYAVKCLLSDLPSRQRKFQAREIALHSFASAHPNILTMHGTYEEERYTYLILDLCPGGDLFGAITERHVYYRNDALIKKAFVQLLDAVEWCHDHNIYHRDLKPENILCTADGSRLYMSDFGLATRDPFSRDFGCGSSYYMSPECIGKEFDLGAYSTKHSDIWSLGIILTNMITGRNPWHWATSDDECFCAYLHNRDFLLEMLPISAATNKILRNIFTLNPLTRISIPDLREAVMKVESFWMTKAEIAKASEHVKVADAQYAVKVPTKEVEALRIVPDDSTLADELSSSGSDFRRLPEHGDAPRDTVSAPARALIGRISSKSPHRLVAPLGNHTGSDADGEDSMSSEDSEGPITPESYAVQPAVDVPDMPEGVGLGVGVGVAAGEQIVVAKAAVAVKEEERRGKQHAKSPVASPSHLLKNAVRRFRGLHV</sequence>
<evidence type="ECO:0000313" key="7">
    <source>
        <dbReference type="EMBL" id="TFK55977.1"/>
    </source>
</evidence>
<evidence type="ECO:0000256" key="2">
    <source>
        <dbReference type="ARBA" id="ARBA00022840"/>
    </source>
</evidence>
<dbReference type="Pfam" id="PF00069">
    <property type="entry name" value="Pkinase"/>
    <property type="match status" value="1"/>
</dbReference>
<feature type="domain" description="Protein kinase" evidence="6">
    <location>
        <begin position="21"/>
        <end position="288"/>
    </location>
</feature>
<evidence type="ECO:0000256" key="4">
    <source>
        <dbReference type="RuleBase" id="RU000304"/>
    </source>
</evidence>
<feature type="compositionally biased region" description="Acidic residues" evidence="5">
    <location>
        <begin position="385"/>
        <end position="397"/>
    </location>
</feature>
<dbReference type="InterPro" id="IPR045269">
    <property type="entry name" value="Atg1-like"/>
</dbReference>